<comment type="function">
    <text evidence="2">Has an organic peroxide-dependent peroxidase activity.</text>
</comment>
<dbReference type="GO" id="GO:0042542">
    <property type="term" value="P:response to hydrogen peroxide"/>
    <property type="evidence" value="ECO:0007669"/>
    <property type="project" value="TreeGrafter"/>
</dbReference>
<feature type="region of interest" description="Disordered" evidence="5">
    <location>
        <begin position="1"/>
        <end position="35"/>
    </location>
</feature>
<feature type="binding site" description="axial binding residue" evidence="4">
    <location>
        <position position="325"/>
    </location>
    <ligand>
        <name>heme</name>
        <dbReference type="ChEBI" id="CHEBI:30413"/>
    </ligand>
    <ligandPart>
        <name>Fe</name>
        <dbReference type="ChEBI" id="CHEBI:18248"/>
    </ligandPart>
</feature>
<dbReference type="AlphaFoldDB" id="A0A6L3N4J7"/>
<dbReference type="InterPro" id="IPR024168">
    <property type="entry name" value="Catalase_SrpA-type_pred"/>
</dbReference>
<keyword evidence="2 7" id="KW-0575">Peroxidase</keyword>
<evidence type="ECO:0000313" key="8">
    <source>
        <dbReference type="Proteomes" id="UP000473470"/>
    </source>
</evidence>
<evidence type="ECO:0000259" key="6">
    <source>
        <dbReference type="SMART" id="SM01060"/>
    </source>
</evidence>
<evidence type="ECO:0000313" key="7">
    <source>
        <dbReference type="EMBL" id="KAB0641203.1"/>
    </source>
</evidence>
<evidence type="ECO:0000256" key="4">
    <source>
        <dbReference type="PIRSR" id="PIRSR000296-2"/>
    </source>
</evidence>
<feature type="compositionally biased region" description="Low complexity" evidence="5">
    <location>
        <begin position="7"/>
        <end position="27"/>
    </location>
</feature>
<dbReference type="GO" id="GO:0020037">
    <property type="term" value="F:heme binding"/>
    <property type="evidence" value="ECO:0007669"/>
    <property type="project" value="InterPro"/>
</dbReference>
<evidence type="ECO:0000256" key="2">
    <source>
        <dbReference type="PIRNR" id="PIRNR000296"/>
    </source>
</evidence>
<dbReference type="SUPFAM" id="SSF56634">
    <property type="entry name" value="Heme-dependent catalase-like"/>
    <property type="match status" value="1"/>
</dbReference>
<dbReference type="EMBL" id="VZOK01000002">
    <property type="protein sequence ID" value="KAB0641203.1"/>
    <property type="molecule type" value="Genomic_DNA"/>
</dbReference>
<dbReference type="Proteomes" id="UP000473470">
    <property type="component" value="Unassembled WGS sequence"/>
</dbReference>
<dbReference type="PRINTS" id="PR00067">
    <property type="entry name" value="CATALASE"/>
</dbReference>
<keyword evidence="2 4" id="KW-0408">Iron</keyword>
<keyword evidence="2 4" id="KW-0349">Heme</keyword>
<protein>
    <recommendedName>
        <fullName evidence="2">Catalase-related peroxidase</fullName>
        <ecNumber evidence="2">1.11.1.-</ecNumber>
    </recommendedName>
</protein>
<keyword evidence="2 4" id="KW-0479">Metal-binding</keyword>
<organism evidence="7 8">
    <name type="scientific">Burkholderia stagnalis</name>
    <dbReference type="NCBI Taxonomy" id="1503054"/>
    <lineage>
        <taxon>Bacteria</taxon>
        <taxon>Pseudomonadati</taxon>
        <taxon>Pseudomonadota</taxon>
        <taxon>Betaproteobacteria</taxon>
        <taxon>Burkholderiales</taxon>
        <taxon>Burkholderiaceae</taxon>
        <taxon>Burkholderia</taxon>
        <taxon>Burkholderia cepacia complex</taxon>
    </lineage>
</organism>
<proteinExistence type="inferred from homology"/>
<dbReference type="SMART" id="SM01060">
    <property type="entry name" value="Catalase"/>
    <property type="match status" value="1"/>
</dbReference>
<dbReference type="PROSITE" id="PS51402">
    <property type="entry name" value="CATALASE_3"/>
    <property type="match status" value="1"/>
</dbReference>
<dbReference type="GO" id="GO:0046872">
    <property type="term" value="F:metal ion binding"/>
    <property type="evidence" value="ECO:0007669"/>
    <property type="project" value="UniProtKB-KW"/>
</dbReference>
<dbReference type="InterPro" id="IPR018028">
    <property type="entry name" value="Catalase"/>
</dbReference>
<dbReference type="InterPro" id="IPR020835">
    <property type="entry name" value="Catalase_sf"/>
</dbReference>
<dbReference type="InterPro" id="IPR011614">
    <property type="entry name" value="Catalase_core"/>
</dbReference>
<reference evidence="7 8" key="1">
    <citation type="submission" date="2019-09" db="EMBL/GenBank/DDBJ databases">
        <title>Draft genome sequences of 48 bacterial type strains from the CCUG.</title>
        <authorList>
            <person name="Tunovic T."/>
            <person name="Pineiro-Iglesias B."/>
            <person name="Unosson C."/>
            <person name="Inganas E."/>
            <person name="Ohlen M."/>
            <person name="Cardew S."/>
            <person name="Jensie-Markopoulos S."/>
            <person name="Salva-Serra F."/>
            <person name="Jaen-Luchoro D."/>
            <person name="Karlsson R."/>
            <person name="Svensson-Stadler L."/>
            <person name="Chun J."/>
            <person name="Moore E."/>
        </authorList>
    </citation>
    <scope>NUCLEOTIDE SEQUENCE [LARGE SCALE GENOMIC DNA]</scope>
    <source>
        <strain evidence="7 8">CCUG 65686</strain>
    </source>
</reference>
<comment type="caution">
    <text evidence="7">The sequence shown here is derived from an EMBL/GenBank/DDBJ whole genome shotgun (WGS) entry which is preliminary data.</text>
</comment>
<dbReference type="PIRSF" id="PIRSF000296">
    <property type="entry name" value="SrpA"/>
    <property type="match status" value="1"/>
</dbReference>
<dbReference type="GO" id="GO:0042744">
    <property type="term" value="P:hydrogen peroxide catabolic process"/>
    <property type="evidence" value="ECO:0007669"/>
    <property type="project" value="TreeGrafter"/>
</dbReference>
<feature type="domain" description="Catalase core" evidence="6">
    <location>
        <begin position="21"/>
        <end position="343"/>
    </location>
</feature>
<keyword evidence="2" id="KW-0560">Oxidoreductase</keyword>
<feature type="active site" evidence="3">
    <location>
        <position position="60"/>
    </location>
</feature>
<dbReference type="Gene3D" id="2.40.180.10">
    <property type="entry name" value="Catalase core domain"/>
    <property type="match status" value="1"/>
</dbReference>
<evidence type="ECO:0000256" key="5">
    <source>
        <dbReference type="SAM" id="MobiDB-lite"/>
    </source>
</evidence>
<dbReference type="GO" id="GO:0005737">
    <property type="term" value="C:cytoplasm"/>
    <property type="evidence" value="ECO:0007669"/>
    <property type="project" value="TreeGrafter"/>
</dbReference>
<sequence length="343" mass="37385">MGVAPPATALQRHASRAAASRRPASESIHQLEHSMSVEPEQLVDALYGGAATPPPRRVNHAKGILLRGHFVATRHAARLSVASHFQGQRIPILIRFSNFGGAPDVPDNAPHANPRGLAIRFMLPGGATTDLVAHSANGFPARTPAEFLAFLHAVNRADTQPEFLERHLVAHEAARRFVALPLATPRSYLTEQFHAMHAFVFTGLDGGRTAGRYIVEPETEVEHWSDERAAALPADFLKRDIRTRVARGQARMKLTLQVAGPGDRLDDISAAWPDDRPRVDLGEIALTDVTTDETAQERVAFDPARLTTGIEHAGDPMLAVRHRAYANSFARRRALARGDSGVE</sequence>
<gene>
    <name evidence="7" type="ORF">F7R25_01415</name>
</gene>
<evidence type="ECO:0000256" key="1">
    <source>
        <dbReference type="ARBA" id="ARBA00002974"/>
    </source>
</evidence>
<name>A0A6L3N4J7_9BURK</name>
<comment type="similarity">
    <text evidence="2">Belongs to the catalase family.</text>
</comment>
<comment type="function">
    <text evidence="1">Decomposes hydrogen peroxide into water and oxygen; serves to protect cells from the toxic effects of hydrogen peroxide.</text>
</comment>
<comment type="cofactor">
    <cofactor evidence="2">
        <name>heme</name>
        <dbReference type="ChEBI" id="CHEBI:30413"/>
    </cofactor>
</comment>
<dbReference type="EC" id="1.11.1.-" evidence="2"/>
<dbReference type="PANTHER" id="PTHR11465">
    <property type="entry name" value="CATALASE"/>
    <property type="match status" value="1"/>
</dbReference>
<dbReference type="PANTHER" id="PTHR11465:SF62">
    <property type="entry name" value="CATALASE T"/>
    <property type="match status" value="1"/>
</dbReference>
<dbReference type="Gene3D" id="1.20.1280.120">
    <property type="match status" value="1"/>
</dbReference>
<evidence type="ECO:0000256" key="3">
    <source>
        <dbReference type="PIRSR" id="PIRSR000296-1"/>
    </source>
</evidence>
<accession>A0A6L3N4J7</accession>
<dbReference type="Pfam" id="PF00199">
    <property type="entry name" value="Catalase"/>
    <property type="match status" value="1"/>
</dbReference>
<dbReference type="GO" id="GO:0004096">
    <property type="term" value="F:catalase activity"/>
    <property type="evidence" value="ECO:0007669"/>
    <property type="project" value="InterPro"/>
</dbReference>
<dbReference type="CDD" id="cd08153">
    <property type="entry name" value="srpA_like"/>
    <property type="match status" value="1"/>
</dbReference>